<reference evidence="4" key="1">
    <citation type="submission" date="2015-07" db="EMBL/GenBank/DDBJ databases">
        <authorList>
            <person name="Teixeira M.M."/>
            <person name="Souza R.C."/>
            <person name="Almeida L.G."/>
            <person name="Vicente V.A."/>
            <person name="de Hoog S."/>
            <person name="Bocca A.L."/>
            <person name="de Almeida S.R."/>
            <person name="Vasconcelos A.T."/>
            <person name="Felipe M.S."/>
        </authorList>
    </citation>
    <scope>NUCLEOTIDE SEQUENCE [LARGE SCALE GENOMIC DNA]</scope>
    <source>
        <strain evidence="4">KSF</strain>
    </source>
</reference>
<evidence type="ECO:0000313" key="3">
    <source>
        <dbReference type="EMBL" id="OCT53293.1"/>
    </source>
</evidence>
<feature type="signal peptide" evidence="2">
    <location>
        <begin position="1"/>
        <end position="20"/>
    </location>
</feature>
<keyword evidence="4" id="KW-1185">Reference proteome</keyword>
<dbReference type="Proteomes" id="UP000094526">
    <property type="component" value="Unassembled WGS sequence"/>
</dbReference>
<protein>
    <recommendedName>
        <fullName evidence="5">Extracellular conserved serine-rich protein</fullName>
    </recommendedName>
</protein>
<feature type="compositionally biased region" description="Low complexity" evidence="1">
    <location>
        <begin position="189"/>
        <end position="204"/>
    </location>
</feature>
<dbReference type="STRING" id="86049.A0A1C1CXN8"/>
<dbReference type="EMBL" id="LGRB01000008">
    <property type="protein sequence ID" value="OCT53293.1"/>
    <property type="molecule type" value="Genomic_DNA"/>
</dbReference>
<accession>A0A1C1CXN8</accession>
<proteinExistence type="predicted"/>
<evidence type="ECO:0000256" key="1">
    <source>
        <dbReference type="SAM" id="MobiDB-lite"/>
    </source>
</evidence>
<sequence length="233" mass="23066">MRSFTRLAGCLTGLFVVSSALKFSSPTSGSEIDPTQPFTILWSVSYSDPSVIDFKLSNSDSDTDLTLAVGVVSYTGTYTLPGGTIRASGSGFTLVAVGNGDTLAQVAGLSLGGAKGQTSAGAEVTLISTQTVVPTPVAPTSTGAIDATGSPVPTASIDSVGVTTLSGTASGSQNVVPFVHTSSSFVTSTTTTSSSVDTVTAGSTNTASGQRRLPDEFVLGAAGVLAGIVALLA</sequence>
<evidence type="ECO:0008006" key="5">
    <source>
        <dbReference type="Google" id="ProtNLM"/>
    </source>
</evidence>
<dbReference type="OrthoDB" id="4161289at2759"/>
<keyword evidence="2" id="KW-0732">Signal</keyword>
<dbReference type="VEuPathDB" id="FungiDB:CLCR_10780"/>
<dbReference type="VEuPathDB" id="FungiDB:G647_00259"/>
<name>A0A1C1CXN8_9EURO</name>
<dbReference type="AlphaFoldDB" id="A0A1C1CXN8"/>
<evidence type="ECO:0000313" key="4">
    <source>
        <dbReference type="Proteomes" id="UP000094526"/>
    </source>
</evidence>
<comment type="caution">
    <text evidence="3">The sequence shown here is derived from an EMBL/GenBank/DDBJ whole genome shotgun (WGS) entry which is preliminary data.</text>
</comment>
<evidence type="ECO:0000256" key="2">
    <source>
        <dbReference type="SAM" id="SignalP"/>
    </source>
</evidence>
<feature type="chain" id="PRO_5008651113" description="Extracellular conserved serine-rich protein" evidence="2">
    <location>
        <begin position="21"/>
        <end position="233"/>
    </location>
</feature>
<organism evidence="3 4">
    <name type="scientific">Cladophialophora carrionii</name>
    <dbReference type="NCBI Taxonomy" id="86049"/>
    <lineage>
        <taxon>Eukaryota</taxon>
        <taxon>Fungi</taxon>
        <taxon>Dikarya</taxon>
        <taxon>Ascomycota</taxon>
        <taxon>Pezizomycotina</taxon>
        <taxon>Eurotiomycetes</taxon>
        <taxon>Chaetothyriomycetidae</taxon>
        <taxon>Chaetothyriales</taxon>
        <taxon>Herpotrichiellaceae</taxon>
        <taxon>Cladophialophora</taxon>
    </lineage>
</organism>
<feature type="region of interest" description="Disordered" evidence="1">
    <location>
        <begin position="189"/>
        <end position="208"/>
    </location>
</feature>
<gene>
    <name evidence="3" type="ORF">CLCR_10780</name>
</gene>